<feature type="transmembrane region" description="Helical" evidence="8">
    <location>
        <begin position="890"/>
        <end position="909"/>
    </location>
</feature>
<proteinExistence type="inferred from homology"/>
<feature type="transmembrane region" description="Helical" evidence="8">
    <location>
        <begin position="527"/>
        <end position="547"/>
    </location>
</feature>
<comment type="similarity">
    <text evidence="2">Belongs to the resistance-nodulation-cell division (RND) (TC 2.A.6) family.</text>
</comment>
<dbReference type="AlphaFoldDB" id="A0A928V7A5"/>
<name>A0A928V7A5_9GAMM</name>
<keyword evidence="10" id="KW-1185">Reference proteome</keyword>
<feature type="transmembrane region" description="Helical" evidence="8">
    <location>
        <begin position="992"/>
        <end position="1018"/>
    </location>
</feature>
<dbReference type="GO" id="GO:0005886">
    <property type="term" value="C:plasma membrane"/>
    <property type="evidence" value="ECO:0007669"/>
    <property type="project" value="UniProtKB-SubCell"/>
</dbReference>
<dbReference type="InterPro" id="IPR004763">
    <property type="entry name" value="CusA-like"/>
</dbReference>
<dbReference type="InterPro" id="IPR027463">
    <property type="entry name" value="AcrB_DN_DC_subdom"/>
</dbReference>
<dbReference type="SUPFAM" id="SSF82866">
    <property type="entry name" value="Multidrug efflux transporter AcrB transmembrane domain"/>
    <property type="match status" value="2"/>
</dbReference>
<dbReference type="PRINTS" id="PR00702">
    <property type="entry name" value="ACRIFLAVINRP"/>
</dbReference>
<keyword evidence="5 8" id="KW-0812">Transmembrane</keyword>
<comment type="caution">
    <text evidence="9">The sequence shown here is derived from an EMBL/GenBank/DDBJ whole genome shotgun (WGS) entry which is preliminary data.</text>
</comment>
<feature type="transmembrane region" description="Helical" evidence="8">
    <location>
        <begin position="960"/>
        <end position="980"/>
    </location>
</feature>
<reference evidence="9" key="1">
    <citation type="submission" date="2018-07" db="EMBL/GenBank/DDBJ databases">
        <title>Genome assembly of strain Ka43.</title>
        <authorList>
            <person name="Kukolya J."/>
            <person name="Nagy I."/>
            <person name="Horvath B."/>
            <person name="Toth A."/>
        </authorList>
    </citation>
    <scope>NUCLEOTIDE SEQUENCE</scope>
    <source>
        <strain evidence="9">KB43</strain>
    </source>
</reference>
<dbReference type="Gene3D" id="3.30.70.1320">
    <property type="entry name" value="Multidrug efflux transporter AcrB pore domain like"/>
    <property type="match status" value="1"/>
</dbReference>
<dbReference type="Gene3D" id="1.20.1640.10">
    <property type="entry name" value="Multidrug efflux transporter AcrB transmembrane domain"/>
    <property type="match status" value="2"/>
</dbReference>
<dbReference type="SUPFAM" id="SSF82714">
    <property type="entry name" value="Multidrug efflux transporter AcrB TolC docking domain, DN and DC subdomains"/>
    <property type="match status" value="2"/>
</dbReference>
<feature type="transmembrane region" description="Helical" evidence="8">
    <location>
        <begin position="469"/>
        <end position="492"/>
    </location>
</feature>
<dbReference type="Gene3D" id="3.30.70.1440">
    <property type="entry name" value="Multidrug efflux transporter AcrB pore domain"/>
    <property type="match status" value="1"/>
</dbReference>
<feature type="transmembrane region" description="Helical" evidence="8">
    <location>
        <begin position="333"/>
        <end position="352"/>
    </location>
</feature>
<evidence type="ECO:0000256" key="5">
    <source>
        <dbReference type="ARBA" id="ARBA00022692"/>
    </source>
</evidence>
<dbReference type="RefSeq" id="WP_193909956.1">
    <property type="nucleotide sequence ID" value="NZ_PRDL01000001.1"/>
</dbReference>
<feature type="transmembrane region" description="Helical" evidence="8">
    <location>
        <begin position="425"/>
        <end position="449"/>
    </location>
</feature>
<dbReference type="PANTHER" id="PTHR32063">
    <property type="match status" value="1"/>
</dbReference>
<evidence type="ECO:0000256" key="2">
    <source>
        <dbReference type="ARBA" id="ARBA00010942"/>
    </source>
</evidence>
<keyword evidence="4" id="KW-1003">Cell membrane</keyword>
<evidence type="ECO:0000256" key="6">
    <source>
        <dbReference type="ARBA" id="ARBA00022989"/>
    </source>
</evidence>
<evidence type="ECO:0000256" key="8">
    <source>
        <dbReference type="SAM" id="Phobius"/>
    </source>
</evidence>
<evidence type="ECO:0000313" key="9">
    <source>
        <dbReference type="EMBL" id="MBE8717849.1"/>
    </source>
</evidence>
<feature type="transmembrane region" description="Helical" evidence="8">
    <location>
        <begin position="865"/>
        <end position="883"/>
    </location>
</feature>
<dbReference type="EMBL" id="PRDL01000001">
    <property type="protein sequence ID" value="MBE8717849.1"/>
    <property type="molecule type" value="Genomic_DNA"/>
</dbReference>
<organism evidence="9 10">
    <name type="scientific">Cellvibrio polysaccharolyticus</name>
    <dbReference type="NCBI Taxonomy" id="2082724"/>
    <lineage>
        <taxon>Bacteria</taxon>
        <taxon>Pseudomonadati</taxon>
        <taxon>Pseudomonadota</taxon>
        <taxon>Gammaproteobacteria</taxon>
        <taxon>Cellvibrionales</taxon>
        <taxon>Cellvibrionaceae</taxon>
        <taxon>Cellvibrio</taxon>
    </lineage>
</organism>
<dbReference type="InterPro" id="IPR001036">
    <property type="entry name" value="Acrflvin-R"/>
</dbReference>
<sequence>MLQSLIQLVVYRRWAAVVCVALVAIYGFHAYRQTAIEAYPDVTNVQVGIIAQSPGLAPEEVERQITLPLERALNGTQGLMSLRSESYFGLSIISLVFDDDANSTDARIQVSQRLSQADLPDDVTPEMAPDNTPLGKIYYYRLNSDRHTLQELRAEQELTVTRVLKQVQGVADVVSLGGFLKEYHVEVDPFKLIAHNLSLEDVVEAIGDSNINVGGGLLRRGEQALIVRGLGLLQTPRDIENIVLPAEGDAPLLVRDVARITLSHMPRQGAVGIDGYDDAVMGIALLQRNENPSRVLDQIHDKVDQLNKTLPRGMRIEVIYDRSELVAATLSTVHHNLLFGACLIIGVLWLFLRSLRGSLIVATVIPVSLLMAFIGLYWLDMPANLISMGAIDFGIIVDGAVVLTEAIIHKARQERPQTRKAMHALIIRAALSVARPTLFAMAIVIAAFIPIFSLEGVEGRIFQPVAMTYAFALIAALILAMTLVPALCALLMKPEAMSSGESDGFEKTAHRYRQRLQYCLVTRHRQFTVVGAGILVLVISLAIGSHLGTEFLPELDEGDGYVLVEMPSSISLEKGQEILRSVRLRLGQFPEVITVVSEQGRPESGDDNETINMAKVLIRLQPQQAWRKGLTKEQLIGDMRATLADIPGVQFNFAQPIRDSVEESTSGARGHVVLKLFGADIEVMRDILAETRTLIAPIEGVVDLDLYRDAPAPQLHLVFNREILAAHGITMNTANQVAGAAIAGLEATTLWEGELAVPVRVRLPLADRMDEARIAEIPVMSPGGAHIPLGDLADIQIKVGNAAIFREANSRYMVLKFNVEGRDIGSVSREAIAAFEENITLPDGYEASWGGEWENQQRAAERLKIVVPLSLAVVFILLVMALHSMRSAGLILLSAPFTMAGGIFALWFTGIDLSISAAIGFIALIGQAALAGLLVLSAVDQRLKDGLAPLPALIDGAAQQLRPVLLVTLLAMLGLLPMAISTGVGSETQRPFATVIVGGMALLPLVSLVLLPALYALFIPARLPSPSSPSSSSLNSEQHPHA</sequence>
<keyword evidence="7 8" id="KW-0472">Membrane</keyword>
<dbReference type="Pfam" id="PF00873">
    <property type="entry name" value="ACR_tran"/>
    <property type="match status" value="1"/>
</dbReference>
<keyword evidence="3" id="KW-0813">Transport</keyword>
<dbReference type="Gene3D" id="3.30.2090.10">
    <property type="entry name" value="Multidrug efflux transporter AcrB TolC docking domain, DN and DC subdomains"/>
    <property type="match status" value="2"/>
</dbReference>
<evidence type="ECO:0000256" key="1">
    <source>
        <dbReference type="ARBA" id="ARBA00004651"/>
    </source>
</evidence>
<gene>
    <name evidence="9" type="ORF">C4F51_11700</name>
</gene>
<evidence type="ECO:0000256" key="7">
    <source>
        <dbReference type="ARBA" id="ARBA00023136"/>
    </source>
</evidence>
<evidence type="ECO:0000256" key="4">
    <source>
        <dbReference type="ARBA" id="ARBA00022475"/>
    </source>
</evidence>
<dbReference type="NCBIfam" id="TIGR00914">
    <property type="entry name" value="2A0601"/>
    <property type="match status" value="1"/>
</dbReference>
<evidence type="ECO:0000313" key="10">
    <source>
        <dbReference type="Proteomes" id="UP000652567"/>
    </source>
</evidence>
<dbReference type="PANTHER" id="PTHR32063:SF12">
    <property type="entry name" value="CATION EFFLUX SYSTEM PROTEIN"/>
    <property type="match status" value="1"/>
</dbReference>
<dbReference type="SUPFAM" id="SSF82693">
    <property type="entry name" value="Multidrug efflux transporter AcrB pore domain, PN1, PN2, PC1 and PC2 subdomains"/>
    <property type="match status" value="3"/>
</dbReference>
<feature type="transmembrane region" description="Helical" evidence="8">
    <location>
        <begin position="12"/>
        <end position="31"/>
    </location>
</feature>
<feature type="transmembrane region" description="Helical" evidence="8">
    <location>
        <begin position="385"/>
        <end position="404"/>
    </location>
</feature>
<accession>A0A928V7A5</accession>
<comment type="subcellular location">
    <subcellularLocation>
        <location evidence="1">Cell membrane</location>
        <topology evidence="1">Multi-pass membrane protein</topology>
    </subcellularLocation>
</comment>
<feature type="transmembrane region" description="Helical" evidence="8">
    <location>
        <begin position="359"/>
        <end position="379"/>
    </location>
</feature>
<dbReference type="Proteomes" id="UP000652567">
    <property type="component" value="Unassembled WGS sequence"/>
</dbReference>
<protein>
    <submittedName>
        <fullName evidence="9">AcrB/AcrD/AcrF family protein</fullName>
    </submittedName>
</protein>
<evidence type="ECO:0000256" key="3">
    <source>
        <dbReference type="ARBA" id="ARBA00022448"/>
    </source>
</evidence>
<dbReference type="Gene3D" id="3.30.70.1430">
    <property type="entry name" value="Multidrug efflux transporter AcrB pore domain"/>
    <property type="match status" value="2"/>
</dbReference>
<feature type="transmembrane region" description="Helical" evidence="8">
    <location>
        <begin position="915"/>
        <end position="939"/>
    </location>
</feature>
<dbReference type="GO" id="GO:0042910">
    <property type="term" value="F:xenobiotic transmembrane transporter activity"/>
    <property type="evidence" value="ECO:0007669"/>
    <property type="project" value="TreeGrafter"/>
</dbReference>
<keyword evidence="6 8" id="KW-1133">Transmembrane helix</keyword>
<dbReference type="GO" id="GO:0008324">
    <property type="term" value="F:monoatomic cation transmembrane transporter activity"/>
    <property type="evidence" value="ECO:0007669"/>
    <property type="project" value="InterPro"/>
</dbReference>